<comment type="caution">
    <text evidence="14">The sequence shown here is derived from an EMBL/GenBank/DDBJ whole genome shotgun (WGS) entry which is preliminary data.</text>
</comment>
<evidence type="ECO:0000256" key="10">
    <source>
        <dbReference type="SAM" id="MobiDB-lite"/>
    </source>
</evidence>
<dbReference type="InterPro" id="IPR008972">
    <property type="entry name" value="Cupredoxin"/>
</dbReference>
<feature type="transmembrane region" description="Helical" evidence="11">
    <location>
        <begin position="178"/>
        <end position="198"/>
    </location>
</feature>
<evidence type="ECO:0000256" key="3">
    <source>
        <dbReference type="ARBA" id="ARBA00022729"/>
    </source>
</evidence>
<feature type="compositionally biased region" description="Polar residues" evidence="10">
    <location>
        <begin position="151"/>
        <end position="166"/>
    </location>
</feature>
<dbReference type="GO" id="GO:0012505">
    <property type="term" value="C:endomembrane system"/>
    <property type="evidence" value="ECO:0007669"/>
    <property type="project" value="UniProtKB-SubCell"/>
</dbReference>
<evidence type="ECO:0000256" key="9">
    <source>
        <dbReference type="ARBA" id="ARBA00037868"/>
    </source>
</evidence>
<keyword evidence="11" id="KW-0812">Transmembrane</keyword>
<evidence type="ECO:0000313" key="14">
    <source>
        <dbReference type="EMBL" id="KAH9299307.1"/>
    </source>
</evidence>
<keyword evidence="2" id="KW-0336">GPI-anchor</keyword>
<reference evidence="14 15" key="1">
    <citation type="journal article" date="2021" name="Nat. Plants">
        <title>The Taxus genome provides insights into paclitaxel biosynthesis.</title>
        <authorList>
            <person name="Xiong X."/>
            <person name="Gou J."/>
            <person name="Liao Q."/>
            <person name="Li Y."/>
            <person name="Zhou Q."/>
            <person name="Bi G."/>
            <person name="Li C."/>
            <person name="Du R."/>
            <person name="Wang X."/>
            <person name="Sun T."/>
            <person name="Guo L."/>
            <person name="Liang H."/>
            <person name="Lu P."/>
            <person name="Wu Y."/>
            <person name="Zhang Z."/>
            <person name="Ro D.K."/>
            <person name="Shang Y."/>
            <person name="Huang S."/>
            <person name="Yan J."/>
        </authorList>
    </citation>
    <scope>NUCLEOTIDE SEQUENCE [LARGE SCALE GENOMIC DNA]</scope>
    <source>
        <strain evidence="14">Ta-2019</strain>
    </source>
</reference>
<feature type="signal peptide" evidence="12">
    <location>
        <begin position="1"/>
        <end position="30"/>
    </location>
</feature>
<evidence type="ECO:0000256" key="7">
    <source>
        <dbReference type="ARBA" id="ARBA00023288"/>
    </source>
</evidence>
<dbReference type="InterPro" id="IPR003245">
    <property type="entry name" value="Phytocyanin_dom"/>
</dbReference>
<dbReference type="FunFam" id="2.60.40.420:FF:000010">
    <property type="entry name" value="Early nodulin-like protein 1"/>
    <property type="match status" value="1"/>
</dbReference>
<accession>A0AA38FF05</accession>
<sequence length="199" mass="20751">ALLALAMALVGGKLFVLAACFLLAFQMVAANEFTVGGKNGWAEPTGSEHETFNQWAERLRFHVGDTIFFKYSATEDSVLQVTQEAFQKCNTTSPVASFDDGHTEFKFPKSGPFYFISGAQGHCEKGQKIVVVVMSQGGRRSSGISPAPSPSDGNTNEEVPASSPSGNPAVAPTSDAPAAASVLYGVLSGVAALAAVLAF</sequence>
<dbReference type="Pfam" id="PF02298">
    <property type="entry name" value="Cu_bind_like"/>
    <property type="match status" value="1"/>
</dbReference>
<feature type="non-terminal residue" evidence="14">
    <location>
        <position position="1"/>
    </location>
</feature>
<feature type="domain" description="Phytocyanin" evidence="13">
    <location>
        <begin position="31"/>
        <end position="135"/>
    </location>
</feature>
<protein>
    <recommendedName>
        <fullName evidence="13">Phytocyanin domain-containing protein</fullName>
    </recommendedName>
</protein>
<evidence type="ECO:0000256" key="8">
    <source>
        <dbReference type="ARBA" id="ARBA00035011"/>
    </source>
</evidence>
<proteinExistence type="inferred from homology"/>
<dbReference type="GO" id="GO:0009055">
    <property type="term" value="F:electron transfer activity"/>
    <property type="evidence" value="ECO:0007669"/>
    <property type="project" value="InterPro"/>
</dbReference>
<name>A0AA38FF05_TAXCH</name>
<evidence type="ECO:0000256" key="5">
    <source>
        <dbReference type="ARBA" id="ARBA00023157"/>
    </source>
</evidence>
<dbReference type="CDD" id="cd11019">
    <property type="entry name" value="OsENODL1_like"/>
    <property type="match status" value="1"/>
</dbReference>
<evidence type="ECO:0000256" key="11">
    <source>
        <dbReference type="SAM" id="Phobius"/>
    </source>
</evidence>
<keyword evidence="4 11" id="KW-0472">Membrane</keyword>
<keyword evidence="7" id="KW-0449">Lipoprotein</keyword>
<dbReference type="PROSITE" id="PS51485">
    <property type="entry name" value="PHYTOCYANIN"/>
    <property type="match status" value="1"/>
</dbReference>
<comment type="similarity">
    <text evidence="8">Belongs to the early nodulin-like (ENODL) family.</text>
</comment>
<keyword evidence="5" id="KW-1015">Disulfide bond</keyword>
<evidence type="ECO:0000256" key="2">
    <source>
        <dbReference type="ARBA" id="ARBA00022622"/>
    </source>
</evidence>
<evidence type="ECO:0000256" key="12">
    <source>
        <dbReference type="SAM" id="SignalP"/>
    </source>
</evidence>
<dbReference type="SUPFAM" id="SSF49503">
    <property type="entry name" value="Cupredoxins"/>
    <property type="match status" value="1"/>
</dbReference>
<dbReference type="AlphaFoldDB" id="A0AA38FF05"/>
<feature type="chain" id="PRO_5041397983" description="Phytocyanin domain-containing protein" evidence="12">
    <location>
        <begin position="31"/>
        <end position="199"/>
    </location>
</feature>
<dbReference type="PANTHER" id="PTHR33021:SF197">
    <property type="entry name" value="EARLY NODULIN-LIKE PROTEIN 13"/>
    <property type="match status" value="1"/>
</dbReference>
<evidence type="ECO:0000313" key="15">
    <source>
        <dbReference type="Proteomes" id="UP000824469"/>
    </source>
</evidence>
<comment type="subcellular location">
    <subcellularLocation>
        <location evidence="9">Endomembrane system</location>
        <topology evidence="9">Lipid-anchor</topology>
    </subcellularLocation>
    <subcellularLocation>
        <location evidence="1">Membrane</location>
        <topology evidence="1">Lipid-anchor</topology>
        <topology evidence="1">GPI-anchor</topology>
    </subcellularLocation>
</comment>
<gene>
    <name evidence="14" type="ORF">KI387_030989</name>
</gene>
<dbReference type="Gene3D" id="2.60.40.420">
    <property type="entry name" value="Cupredoxins - blue copper proteins"/>
    <property type="match status" value="1"/>
</dbReference>
<organism evidence="14 15">
    <name type="scientific">Taxus chinensis</name>
    <name type="common">Chinese yew</name>
    <name type="synonym">Taxus wallichiana var. chinensis</name>
    <dbReference type="NCBI Taxonomy" id="29808"/>
    <lineage>
        <taxon>Eukaryota</taxon>
        <taxon>Viridiplantae</taxon>
        <taxon>Streptophyta</taxon>
        <taxon>Embryophyta</taxon>
        <taxon>Tracheophyta</taxon>
        <taxon>Spermatophyta</taxon>
        <taxon>Pinopsida</taxon>
        <taxon>Pinidae</taxon>
        <taxon>Conifers II</taxon>
        <taxon>Cupressales</taxon>
        <taxon>Taxaceae</taxon>
        <taxon>Taxus</taxon>
    </lineage>
</organism>
<keyword evidence="6" id="KW-0325">Glycoprotein</keyword>
<dbReference type="InterPro" id="IPR041846">
    <property type="entry name" value="ENL_dom"/>
</dbReference>
<dbReference type="GO" id="GO:0098552">
    <property type="term" value="C:side of membrane"/>
    <property type="evidence" value="ECO:0007669"/>
    <property type="project" value="UniProtKB-KW"/>
</dbReference>
<keyword evidence="11" id="KW-1133">Transmembrane helix</keyword>
<dbReference type="InterPro" id="IPR039391">
    <property type="entry name" value="Phytocyanin-like"/>
</dbReference>
<evidence type="ECO:0000256" key="4">
    <source>
        <dbReference type="ARBA" id="ARBA00023136"/>
    </source>
</evidence>
<dbReference type="PANTHER" id="PTHR33021">
    <property type="entry name" value="BLUE COPPER PROTEIN"/>
    <property type="match status" value="1"/>
</dbReference>
<dbReference type="OMA" id="GYEKCNT"/>
<evidence type="ECO:0000259" key="13">
    <source>
        <dbReference type="PROSITE" id="PS51485"/>
    </source>
</evidence>
<keyword evidence="15" id="KW-1185">Reference proteome</keyword>
<dbReference type="GO" id="GO:0005886">
    <property type="term" value="C:plasma membrane"/>
    <property type="evidence" value="ECO:0007669"/>
    <property type="project" value="TreeGrafter"/>
</dbReference>
<feature type="region of interest" description="Disordered" evidence="10">
    <location>
        <begin position="139"/>
        <end position="174"/>
    </location>
</feature>
<evidence type="ECO:0000256" key="6">
    <source>
        <dbReference type="ARBA" id="ARBA00023180"/>
    </source>
</evidence>
<dbReference type="Proteomes" id="UP000824469">
    <property type="component" value="Unassembled WGS sequence"/>
</dbReference>
<keyword evidence="3 12" id="KW-0732">Signal</keyword>
<dbReference type="EMBL" id="JAHRHJ020000010">
    <property type="protein sequence ID" value="KAH9299307.1"/>
    <property type="molecule type" value="Genomic_DNA"/>
</dbReference>
<evidence type="ECO:0000256" key="1">
    <source>
        <dbReference type="ARBA" id="ARBA00004589"/>
    </source>
</evidence>